<protein>
    <recommendedName>
        <fullName evidence="5">Lipoprotein</fullName>
    </recommendedName>
</protein>
<dbReference type="RefSeq" id="WP_087371653.1">
    <property type="nucleotide sequence ID" value="NZ_NFKK01000004.1"/>
</dbReference>
<dbReference type="PROSITE" id="PS51257">
    <property type="entry name" value="PROKAR_LIPOPROTEIN"/>
    <property type="match status" value="1"/>
</dbReference>
<feature type="chain" id="PRO_5012689426" description="Lipoprotein" evidence="2">
    <location>
        <begin position="27"/>
        <end position="218"/>
    </location>
</feature>
<comment type="caution">
    <text evidence="3">The sequence shown here is derived from an EMBL/GenBank/DDBJ whole genome shotgun (WGS) entry which is preliminary data.</text>
</comment>
<accession>A0A1Y4LD65</accession>
<evidence type="ECO:0000313" key="3">
    <source>
        <dbReference type="EMBL" id="OUP53449.1"/>
    </source>
</evidence>
<gene>
    <name evidence="3" type="ORF">B5F17_05440</name>
</gene>
<evidence type="ECO:0000313" key="4">
    <source>
        <dbReference type="Proteomes" id="UP000195897"/>
    </source>
</evidence>
<feature type="signal peptide" evidence="2">
    <location>
        <begin position="1"/>
        <end position="26"/>
    </location>
</feature>
<feature type="region of interest" description="Disordered" evidence="1">
    <location>
        <begin position="29"/>
        <end position="49"/>
    </location>
</feature>
<keyword evidence="2" id="KW-0732">Signal</keyword>
<sequence length="218" mass="23777">MSRLNRKTIAGIALALALALSITACGAKKPTAETQDTKPTTVTEQTTESPDNAVVHVESAKITDAIRYPQVTEAPGELIMEYMNQSLEAPAAALQEVNGEREMTYEVKRNDNEMLSVLYTQTVKGEDGKEVKTLIPVNLQVSTGAEVTMDNAFNDIAAVKKLLGEDAAKAENLQFYLTDDGAVFFYREADDQEYTTVEVGNDALAPYWNQSFGEKPAS</sequence>
<dbReference type="AlphaFoldDB" id="A0A1Y4LD65"/>
<name>A0A1Y4LD65_9FIRM</name>
<dbReference type="EMBL" id="NFKK01000004">
    <property type="protein sequence ID" value="OUP53449.1"/>
    <property type="molecule type" value="Genomic_DNA"/>
</dbReference>
<evidence type="ECO:0008006" key="5">
    <source>
        <dbReference type="Google" id="ProtNLM"/>
    </source>
</evidence>
<dbReference type="Proteomes" id="UP000195897">
    <property type="component" value="Unassembled WGS sequence"/>
</dbReference>
<evidence type="ECO:0000256" key="1">
    <source>
        <dbReference type="SAM" id="MobiDB-lite"/>
    </source>
</evidence>
<proteinExistence type="predicted"/>
<evidence type="ECO:0000256" key="2">
    <source>
        <dbReference type="SAM" id="SignalP"/>
    </source>
</evidence>
<feature type="compositionally biased region" description="Low complexity" evidence="1">
    <location>
        <begin position="33"/>
        <end position="48"/>
    </location>
</feature>
<reference evidence="4" key="1">
    <citation type="submission" date="2017-04" db="EMBL/GenBank/DDBJ databases">
        <title>Function of individual gut microbiota members based on whole genome sequencing of pure cultures obtained from chicken caecum.</title>
        <authorList>
            <person name="Medvecky M."/>
            <person name="Cejkova D."/>
            <person name="Polansky O."/>
            <person name="Karasova D."/>
            <person name="Kubasova T."/>
            <person name="Cizek A."/>
            <person name="Rychlik I."/>
        </authorList>
    </citation>
    <scope>NUCLEOTIDE SEQUENCE [LARGE SCALE GENOMIC DNA]</scope>
    <source>
        <strain evidence="4">An180</strain>
    </source>
</reference>
<organism evidence="3 4">
    <name type="scientific">Butyricicoccus pullicaecorum</name>
    <dbReference type="NCBI Taxonomy" id="501571"/>
    <lineage>
        <taxon>Bacteria</taxon>
        <taxon>Bacillati</taxon>
        <taxon>Bacillota</taxon>
        <taxon>Clostridia</taxon>
        <taxon>Eubacteriales</taxon>
        <taxon>Butyricicoccaceae</taxon>
        <taxon>Butyricicoccus</taxon>
    </lineage>
</organism>